<reference evidence="2 3" key="1">
    <citation type="submission" date="2015-07" db="EMBL/GenBank/DDBJ databases">
        <authorList>
            <consortium name="Pathogen Informatics"/>
        </authorList>
    </citation>
    <scope>NUCLEOTIDE SEQUENCE [LARGE SCALE GENOMIC DNA]</scope>
    <source>
        <strain evidence="2 3">A325</strain>
    </source>
</reference>
<gene>
    <name evidence="2" type="ORF">ERS013201_02042</name>
</gene>
<evidence type="ECO:0000313" key="3">
    <source>
        <dbReference type="Proteomes" id="UP000046067"/>
    </source>
</evidence>
<evidence type="ECO:0000313" key="2">
    <source>
        <dbReference type="EMBL" id="CSC20393.1"/>
    </source>
</evidence>
<keyword evidence="1" id="KW-0732">Signal</keyword>
<feature type="chain" id="PRO_5024819374" description="Lipoprotein" evidence="1">
    <location>
        <begin position="19"/>
        <end position="36"/>
    </location>
</feature>
<feature type="signal peptide" evidence="1">
    <location>
        <begin position="1"/>
        <end position="18"/>
    </location>
</feature>
<dbReference type="AlphaFoldDB" id="A0A655XRI6"/>
<dbReference type="EMBL" id="CWQJ01000011">
    <property type="protein sequence ID" value="CSC20393.1"/>
    <property type="molecule type" value="Genomic_DNA"/>
</dbReference>
<dbReference type="Proteomes" id="UP000046067">
    <property type="component" value="Unassembled WGS sequence"/>
</dbReference>
<accession>A0A655XRI6</accession>
<proteinExistence type="predicted"/>
<evidence type="ECO:0008006" key="4">
    <source>
        <dbReference type="Google" id="ProtNLM"/>
    </source>
</evidence>
<protein>
    <recommendedName>
        <fullName evidence="4">Lipoprotein</fullName>
    </recommendedName>
</protein>
<name>A0A655XRI6_VIBCL</name>
<sequence length="36" mass="3821">MSPKIKIIPLWVFTPCVAANMACSASMPIGRKALSS</sequence>
<organism evidence="2 3">
    <name type="scientific">Vibrio cholerae</name>
    <dbReference type="NCBI Taxonomy" id="666"/>
    <lineage>
        <taxon>Bacteria</taxon>
        <taxon>Pseudomonadati</taxon>
        <taxon>Pseudomonadota</taxon>
        <taxon>Gammaproteobacteria</taxon>
        <taxon>Vibrionales</taxon>
        <taxon>Vibrionaceae</taxon>
        <taxon>Vibrio</taxon>
    </lineage>
</organism>
<evidence type="ECO:0000256" key="1">
    <source>
        <dbReference type="SAM" id="SignalP"/>
    </source>
</evidence>